<keyword evidence="4 8" id="KW-0812">Transmembrane</keyword>
<proteinExistence type="inferred from homology"/>
<name>A0A1M5E2H6_SALEC</name>
<dbReference type="PROSITE" id="PS52016">
    <property type="entry name" value="TONB_DEPENDENT_REC_3"/>
    <property type="match status" value="1"/>
</dbReference>
<dbReference type="InterPro" id="IPR012910">
    <property type="entry name" value="Plug_dom"/>
</dbReference>
<evidence type="ECO:0000256" key="4">
    <source>
        <dbReference type="ARBA" id="ARBA00022692"/>
    </source>
</evidence>
<dbReference type="PANTHER" id="PTHR30069">
    <property type="entry name" value="TONB-DEPENDENT OUTER MEMBRANE RECEPTOR"/>
    <property type="match status" value="1"/>
</dbReference>
<dbReference type="AlphaFoldDB" id="A0A1M5E2H6"/>
<dbReference type="InterPro" id="IPR037066">
    <property type="entry name" value="Plug_dom_sf"/>
</dbReference>
<dbReference type="InterPro" id="IPR008969">
    <property type="entry name" value="CarboxyPept-like_regulatory"/>
</dbReference>
<feature type="signal peptide" evidence="10">
    <location>
        <begin position="1"/>
        <end position="18"/>
    </location>
</feature>
<dbReference type="STRING" id="1073325.SAMN05444483_102208"/>
<evidence type="ECO:0000256" key="5">
    <source>
        <dbReference type="ARBA" id="ARBA00023077"/>
    </source>
</evidence>
<dbReference type="GO" id="GO:0009279">
    <property type="term" value="C:cell outer membrane"/>
    <property type="evidence" value="ECO:0007669"/>
    <property type="project" value="UniProtKB-SubCell"/>
</dbReference>
<dbReference type="Pfam" id="PF13715">
    <property type="entry name" value="CarbopepD_reg_2"/>
    <property type="match status" value="1"/>
</dbReference>
<evidence type="ECO:0000256" key="10">
    <source>
        <dbReference type="SAM" id="SignalP"/>
    </source>
</evidence>
<accession>A0A1M5E2H6</accession>
<dbReference type="GO" id="GO:0044718">
    <property type="term" value="P:siderophore transmembrane transport"/>
    <property type="evidence" value="ECO:0007669"/>
    <property type="project" value="TreeGrafter"/>
</dbReference>
<keyword evidence="14" id="KW-1185">Reference proteome</keyword>
<dbReference type="Gene3D" id="2.60.40.1120">
    <property type="entry name" value="Carboxypeptidase-like, regulatory domain"/>
    <property type="match status" value="1"/>
</dbReference>
<evidence type="ECO:0000256" key="2">
    <source>
        <dbReference type="ARBA" id="ARBA00022448"/>
    </source>
</evidence>
<keyword evidence="5 9" id="KW-0798">TonB box</keyword>
<comment type="subcellular location">
    <subcellularLocation>
        <location evidence="1 8">Cell outer membrane</location>
        <topology evidence="1 8">Multi-pass membrane protein</topology>
    </subcellularLocation>
</comment>
<evidence type="ECO:0000259" key="12">
    <source>
        <dbReference type="Pfam" id="PF07715"/>
    </source>
</evidence>
<keyword evidence="6 8" id="KW-0472">Membrane</keyword>
<dbReference type="Proteomes" id="UP000183945">
    <property type="component" value="Unassembled WGS sequence"/>
</dbReference>
<gene>
    <name evidence="13" type="ORF">SAMN05444483_102208</name>
</gene>
<dbReference type="InterPro" id="IPR036942">
    <property type="entry name" value="Beta-barrel_TonB_sf"/>
</dbReference>
<dbReference type="EMBL" id="FQVT01000002">
    <property type="protein sequence ID" value="SHF73437.1"/>
    <property type="molecule type" value="Genomic_DNA"/>
</dbReference>
<evidence type="ECO:0000313" key="14">
    <source>
        <dbReference type="Proteomes" id="UP000183945"/>
    </source>
</evidence>
<dbReference type="Pfam" id="PF00593">
    <property type="entry name" value="TonB_dep_Rec_b-barrel"/>
    <property type="match status" value="1"/>
</dbReference>
<evidence type="ECO:0000256" key="9">
    <source>
        <dbReference type="RuleBase" id="RU003357"/>
    </source>
</evidence>
<evidence type="ECO:0000256" key="1">
    <source>
        <dbReference type="ARBA" id="ARBA00004571"/>
    </source>
</evidence>
<evidence type="ECO:0000256" key="6">
    <source>
        <dbReference type="ARBA" id="ARBA00023136"/>
    </source>
</evidence>
<keyword evidence="7 8" id="KW-0998">Cell outer membrane</keyword>
<evidence type="ECO:0000256" key="7">
    <source>
        <dbReference type="ARBA" id="ARBA00023237"/>
    </source>
</evidence>
<keyword evidence="10" id="KW-0732">Signal</keyword>
<dbReference type="InterPro" id="IPR000531">
    <property type="entry name" value="Beta-barrel_TonB"/>
</dbReference>
<feature type="domain" description="TonB-dependent receptor plug" evidence="12">
    <location>
        <begin position="121"/>
        <end position="229"/>
    </location>
</feature>
<dbReference type="SUPFAM" id="SSF56935">
    <property type="entry name" value="Porins"/>
    <property type="match status" value="1"/>
</dbReference>
<evidence type="ECO:0000256" key="3">
    <source>
        <dbReference type="ARBA" id="ARBA00022452"/>
    </source>
</evidence>
<organism evidence="13 14">
    <name type="scientific">Salegentibacter echinorum</name>
    <dbReference type="NCBI Taxonomy" id="1073325"/>
    <lineage>
        <taxon>Bacteria</taxon>
        <taxon>Pseudomonadati</taxon>
        <taxon>Bacteroidota</taxon>
        <taxon>Flavobacteriia</taxon>
        <taxon>Flavobacteriales</taxon>
        <taxon>Flavobacteriaceae</taxon>
        <taxon>Salegentibacter</taxon>
    </lineage>
</organism>
<dbReference type="InterPro" id="IPR039426">
    <property type="entry name" value="TonB-dep_rcpt-like"/>
</dbReference>
<dbReference type="Pfam" id="PF07715">
    <property type="entry name" value="Plug"/>
    <property type="match status" value="1"/>
</dbReference>
<dbReference type="Gene3D" id="2.40.170.20">
    <property type="entry name" value="TonB-dependent receptor, beta-barrel domain"/>
    <property type="match status" value="1"/>
</dbReference>
<feature type="chain" id="PRO_5012861167" evidence="10">
    <location>
        <begin position="19"/>
        <end position="892"/>
    </location>
</feature>
<feature type="domain" description="TonB-dependent receptor-like beta-barrel" evidence="11">
    <location>
        <begin position="344"/>
        <end position="845"/>
    </location>
</feature>
<dbReference type="GO" id="GO:0015344">
    <property type="term" value="F:siderophore uptake transmembrane transporter activity"/>
    <property type="evidence" value="ECO:0007669"/>
    <property type="project" value="TreeGrafter"/>
</dbReference>
<protein>
    <submittedName>
        <fullName evidence="13">Outer membrane receptor proteins, mostly Fe transport</fullName>
    </submittedName>
</protein>
<evidence type="ECO:0000313" key="13">
    <source>
        <dbReference type="EMBL" id="SHF73437.1"/>
    </source>
</evidence>
<dbReference type="OrthoDB" id="1453181at2"/>
<dbReference type="RefSeq" id="WP_072877264.1">
    <property type="nucleotide sequence ID" value="NZ_FQVT01000002.1"/>
</dbReference>
<keyword evidence="13" id="KW-0675">Receptor</keyword>
<keyword evidence="3 8" id="KW-1134">Transmembrane beta strand</keyword>
<reference evidence="14" key="1">
    <citation type="submission" date="2016-11" db="EMBL/GenBank/DDBJ databases">
        <authorList>
            <person name="Varghese N."/>
            <person name="Submissions S."/>
        </authorList>
    </citation>
    <scope>NUCLEOTIDE SEQUENCE [LARGE SCALE GENOMIC DNA]</scope>
    <source>
        <strain evidence="14">DSM 24579</strain>
    </source>
</reference>
<dbReference type="SUPFAM" id="SSF49464">
    <property type="entry name" value="Carboxypeptidase regulatory domain-like"/>
    <property type="match status" value="1"/>
</dbReference>
<keyword evidence="2 8" id="KW-0813">Transport</keyword>
<evidence type="ECO:0000256" key="8">
    <source>
        <dbReference type="PROSITE-ProRule" id="PRU01360"/>
    </source>
</evidence>
<dbReference type="Gene3D" id="2.170.130.10">
    <property type="entry name" value="TonB-dependent receptor, plug domain"/>
    <property type="match status" value="1"/>
</dbReference>
<dbReference type="PANTHER" id="PTHR30069:SF50">
    <property type="entry name" value="TONB-DEPENDENT RECEPTOR HI_1217-RELATED"/>
    <property type="match status" value="1"/>
</dbReference>
<evidence type="ECO:0000259" key="11">
    <source>
        <dbReference type="Pfam" id="PF00593"/>
    </source>
</evidence>
<comment type="similarity">
    <text evidence="8 9">Belongs to the TonB-dependent receptor family.</text>
</comment>
<sequence>MRKLLLLALFLTSATIFAQGTLTGTVIDSDMNAPLPGATVMVAGTNQGTTTDFDGNFSLDVDSAKGKVSITFVGYQKQTINFNVTGGATQNLGTIELGPDADALSEVIVIGKGVIDVAIGRQTPVAVSTVKAGEIQKSSGNMEFPQLLRSVPSVYANTSGGGYGDSEIRVRGFDQSNTAFLLNGQPINGMEDGNMYWSNWQGVKDIANAVQVQRGLGASKLAISSVGGTVNIVTQTYNNVEKGYVQQEIANDNYTKSTAYYSTGKNDLGWSSTYMLSYWQGDGNFYEGTSGKGITYFFSVGYKPSDEHAFNLLITGAPQTHGQAYQGSIAEALKYGKDYNENWGYKDGSLYNERTNFYHKPVLNLNWDWNISSQTDLSTVIYASTGTGGGTGPLGGYDNKYNENGQINFDEIIAHNRNLPTTEIDGQEYRVGNHPDLEEELGNGYITRASMNNHYWVGGVSNFNYEINDNWEFNVGADYRYYHGDHYRQVTDFLGLDGWYEGRNASIPGGQTVFANYDVNLLDPTFNRARNDQQIGYSNSEDISYIGGFGQIEYKTDLFSAFLQGALSSQSHTRYDYFVYSLPENQESEKITNTGYNIKGGLNYNINDQHNVFVNAGYYSRQPFHDNLFLNFTNDINPLTENEEITGVELGYGFQSELVSLNLNAYYTKWGNRTDTSTRFIDFDEDGVDEEYLANFNLLEQTHMGIELDFIFKPTEELTINGLASIGDWKYSDNPVQSLYDSENLEVVPGFENAISYIDGEKVGNAPQTSVGLGVDYKILDNLSVDADWYYYGDIYAGIDPISFTEEGGEVVELPSYDLVRIGASYNLPLSNNTSLDFRANVDNLFNEVYLTSLSSNRPAAQGDDLYKGINTSNRGYFGFDRQWSFSVKYNF</sequence>